<dbReference type="EMBL" id="CM007381">
    <property type="protein sequence ID" value="ONK80073.1"/>
    <property type="molecule type" value="Genomic_DNA"/>
</dbReference>
<evidence type="ECO:0000256" key="3">
    <source>
        <dbReference type="ARBA" id="ARBA00023125"/>
    </source>
</evidence>
<evidence type="ECO:0000256" key="5">
    <source>
        <dbReference type="ARBA" id="ARBA00023242"/>
    </source>
</evidence>
<keyword evidence="3" id="KW-0238">DNA-binding</keyword>
<keyword evidence="2" id="KW-0805">Transcription regulation</keyword>
<dbReference type="GO" id="GO:0003677">
    <property type="term" value="F:DNA binding"/>
    <property type="evidence" value="ECO:0007669"/>
    <property type="project" value="UniProtKB-KW"/>
</dbReference>
<evidence type="ECO:0000256" key="1">
    <source>
        <dbReference type="ARBA" id="ARBA00004123"/>
    </source>
</evidence>
<keyword evidence="5" id="KW-0539">Nucleus</keyword>
<evidence type="ECO:0000259" key="7">
    <source>
        <dbReference type="PROSITE" id="PS50031"/>
    </source>
</evidence>
<evidence type="ECO:0000313" key="8">
    <source>
        <dbReference type="EMBL" id="ONK80073.1"/>
    </source>
</evidence>
<accession>A0A5P1FQS0</accession>
<comment type="subcellular location">
    <subcellularLocation>
        <location evidence="1">Nucleus</location>
    </subcellularLocation>
</comment>
<dbReference type="PANTHER" id="PTHR34397:SF22">
    <property type="entry name" value="OS05G0237600 PROTEIN"/>
    <property type="match status" value="1"/>
</dbReference>
<protein>
    <recommendedName>
        <fullName evidence="7">EH domain-containing protein</fullName>
    </recommendedName>
</protein>
<keyword evidence="9" id="KW-1185">Reference proteome</keyword>
<gene>
    <name evidence="8" type="ORF">A4U43_C01F13600</name>
</gene>
<dbReference type="InterPro" id="IPR000261">
    <property type="entry name" value="EH_dom"/>
</dbReference>
<dbReference type="GO" id="GO:0005634">
    <property type="term" value="C:nucleus"/>
    <property type="evidence" value="ECO:0007669"/>
    <property type="project" value="UniProtKB-SubCell"/>
</dbReference>
<dbReference type="InterPro" id="IPR015300">
    <property type="entry name" value="DNA-bd_pseudobarrel_sf"/>
</dbReference>
<dbReference type="SUPFAM" id="SSF101936">
    <property type="entry name" value="DNA-binding pseudobarrel domain"/>
    <property type="match status" value="1"/>
</dbReference>
<dbReference type="PANTHER" id="PTHR34397">
    <property type="entry name" value="OS05G0237600 PROTEIN"/>
    <property type="match status" value="1"/>
</dbReference>
<evidence type="ECO:0000256" key="4">
    <source>
        <dbReference type="ARBA" id="ARBA00023163"/>
    </source>
</evidence>
<evidence type="ECO:0000313" key="9">
    <source>
        <dbReference type="Proteomes" id="UP000243459"/>
    </source>
</evidence>
<proteinExistence type="predicted"/>
<reference evidence="9" key="1">
    <citation type="journal article" date="2017" name="Nat. Commun.">
        <title>The asparagus genome sheds light on the origin and evolution of a young Y chromosome.</title>
        <authorList>
            <person name="Harkess A."/>
            <person name="Zhou J."/>
            <person name="Xu C."/>
            <person name="Bowers J.E."/>
            <person name="Van der Hulst R."/>
            <person name="Ayyampalayam S."/>
            <person name="Mercati F."/>
            <person name="Riccardi P."/>
            <person name="McKain M.R."/>
            <person name="Kakrana A."/>
            <person name="Tang H."/>
            <person name="Ray J."/>
            <person name="Groenendijk J."/>
            <person name="Arikit S."/>
            <person name="Mathioni S.M."/>
            <person name="Nakano M."/>
            <person name="Shan H."/>
            <person name="Telgmann-Rauber A."/>
            <person name="Kanno A."/>
            <person name="Yue Z."/>
            <person name="Chen H."/>
            <person name="Li W."/>
            <person name="Chen Y."/>
            <person name="Xu X."/>
            <person name="Zhang Y."/>
            <person name="Luo S."/>
            <person name="Chen H."/>
            <person name="Gao J."/>
            <person name="Mao Z."/>
            <person name="Pires J.C."/>
            <person name="Luo M."/>
            <person name="Kudrna D."/>
            <person name="Wing R.A."/>
            <person name="Meyers B.C."/>
            <person name="Yi K."/>
            <person name="Kong H."/>
            <person name="Lavrijsen P."/>
            <person name="Sunseri F."/>
            <person name="Falavigna A."/>
            <person name="Ye Y."/>
            <person name="Leebens-Mack J.H."/>
            <person name="Chen G."/>
        </authorList>
    </citation>
    <scope>NUCLEOTIDE SEQUENCE [LARGE SCALE GENOMIC DNA]</scope>
    <source>
        <strain evidence="9">cv. DH0086</strain>
    </source>
</reference>
<organism evidence="8 9">
    <name type="scientific">Asparagus officinalis</name>
    <name type="common">Garden asparagus</name>
    <dbReference type="NCBI Taxonomy" id="4686"/>
    <lineage>
        <taxon>Eukaryota</taxon>
        <taxon>Viridiplantae</taxon>
        <taxon>Streptophyta</taxon>
        <taxon>Embryophyta</taxon>
        <taxon>Tracheophyta</taxon>
        <taxon>Spermatophyta</taxon>
        <taxon>Magnoliopsida</taxon>
        <taxon>Liliopsida</taxon>
        <taxon>Asparagales</taxon>
        <taxon>Asparagaceae</taxon>
        <taxon>Asparagoideae</taxon>
        <taxon>Asparagus</taxon>
    </lineage>
</organism>
<dbReference type="Gramene" id="ONK80073">
    <property type="protein sequence ID" value="ONK80073"/>
    <property type="gene ID" value="A4U43_C01F13600"/>
</dbReference>
<dbReference type="Proteomes" id="UP000243459">
    <property type="component" value="Chromosome 1"/>
</dbReference>
<dbReference type="Gene3D" id="2.40.330.10">
    <property type="entry name" value="DNA-binding pseudobarrel domain"/>
    <property type="match status" value="1"/>
</dbReference>
<evidence type="ECO:0000256" key="6">
    <source>
        <dbReference type="SAM" id="MobiDB-lite"/>
    </source>
</evidence>
<sequence>MVVRLLTERSRSLLVDKTNLMTNGEATEFQVRDGISSSGECGDHLTKVGPEIVEEGCITVGRKEYPAMVKGPSAAIIFQACGHCVLKRDQPARPLFPCTFVSSPNYEDEFLPPKKRKTSRAISFPPSSSSPNYEDEFLPPKKRKTSRANYSSRNAQADRWRDRADEMGLTHHKLYLPNKRVTRSDTNPNQHRFQLTQTDIDKSNKALRDIANQAKFEGVDVNIMDDAGNTYEMVFKYVTSSKTYRFMGPQYTEFLKKSKLKANEVMNIWGLTRDDGENRHPWLAFVTT</sequence>
<feature type="domain" description="EH" evidence="7">
    <location>
        <begin position="227"/>
        <end position="288"/>
    </location>
</feature>
<keyword evidence="4" id="KW-0804">Transcription</keyword>
<name>A0A5P1FQS0_ASPOF</name>
<dbReference type="PROSITE" id="PS50031">
    <property type="entry name" value="EH"/>
    <property type="match status" value="1"/>
</dbReference>
<evidence type="ECO:0000256" key="2">
    <source>
        <dbReference type="ARBA" id="ARBA00023015"/>
    </source>
</evidence>
<dbReference type="AlphaFoldDB" id="A0A5P1FQS0"/>
<feature type="region of interest" description="Disordered" evidence="6">
    <location>
        <begin position="109"/>
        <end position="159"/>
    </location>
</feature>